<accession>A0A7V0T735</accession>
<dbReference type="InterPro" id="IPR001249">
    <property type="entry name" value="AcCoA_biotinCC"/>
</dbReference>
<dbReference type="InterPro" id="IPR011053">
    <property type="entry name" value="Single_hybrid_motif"/>
</dbReference>
<dbReference type="Gene3D" id="2.40.50.100">
    <property type="match status" value="1"/>
</dbReference>
<dbReference type="PROSITE" id="PS50968">
    <property type="entry name" value="BIOTINYL_LIPOYL"/>
    <property type="match status" value="1"/>
</dbReference>
<comment type="function">
    <text evidence="8">This protein is a component of the acetyl coenzyme A carboxylase complex; first, biotin carboxylase catalyzes the carboxylation of the carrier protein and then the transcarboxylase transfers the carboxyl group to form malonyl-CoA.</text>
</comment>
<protein>
    <recommendedName>
        <fullName evidence="2 8">Biotin carboxyl carrier protein of acetyl-CoA carboxylase</fullName>
    </recommendedName>
</protein>
<dbReference type="NCBIfam" id="TIGR00531">
    <property type="entry name" value="BCCP"/>
    <property type="match status" value="1"/>
</dbReference>
<dbReference type="PANTHER" id="PTHR45266">
    <property type="entry name" value="OXALOACETATE DECARBOXYLASE ALPHA CHAIN"/>
    <property type="match status" value="1"/>
</dbReference>
<dbReference type="CDD" id="cd06850">
    <property type="entry name" value="biotinyl_domain"/>
    <property type="match status" value="1"/>
</dbReference>
<dbReference type="PANTHER" id="PTHR45266:SF3">
    <property type="entry name" value="OXALOACETATE DECARBOXYLASE ALPHA CHAIN"/>
    <property type="match status" value="1"/>
</dbReference>
<dbReference type="Pfam" id="PF00364">
    <property type="entry name" value="Biotin_lipoyl"/>
    <property type="match status" value="1"/>
</dbReference>
<dbReference type="GO" id="GO:0003989">
    <property type="term" value="F:acetyl-CoA carboxylase activity"/>
    <property type="evidence" value="ECO:0007669"/>
    <property type="project" value="InterPro"/>
</dbReference>
<reference evidence="11" key="1">
    <citation type="journal article" date="2020" name="mSystems">
        <title>Genome- and Community-Level Interaction Insights into Carbon Utilization and Element Cycling Functions of Hydrothermarchaeota in Hydrothermal Sediment.</title>
        <authorList>
            <person name="Zhou Z."/>
            <person name="Liu Y."/>
            <person name="Xu W."/>
            <person name="Pan J."/>
            <person name="Luo Z.H."/>
            <person name="Li M."/>
        </authorList>
    </citation>
    <scope>NUCLEOTIDE SEQUENCE [LARGE SCALE GENOMIC DNA]</scope>
    <source>
        <strain evidence="11">SpSt-1182</strain>
    </source>
</reference>
<organism evidence="11">
    <name type="scientific">candidate division WOR-3 bacterium</name>
    <dbReference type="NCBI Taxonomy" id="2052148"/>
    <lineage>
        <taxon>Bacteria</taxon>
        <taxon>Bacteria division WOR-3</taxon>
    </lineage>
</organism>
<dbReference type="SUPFAM" id="SSF51230">
    <property type="entry name" value="Single hybrid motif"/>
    <property type="match status" value="1"/>
</dbReference>
<keyword evidence="7 8" id="KW-0092">Biotin</keyword>
<evidence type="ECO:0000256" key="1">
    <source>
        <dbReference type="ARBA" id="ARBA00005194"/>
    </source>
</evidence>
<name>A0A7V0T735_UNCW3</name>
<keyword evidence="4 8" id="KW-0276">Fatty acid metabolism</keyword>
<sequence length="179" mass="19192">MGVWTMRELIALVAGHGITEFEWEHKKDRMRIRRGGTDTSTARPAAPVPETAPVTPAPDSTPPVSPPSPAEAVSPPPGPTREQPPPAPPPDKDGTSAPANVEEITSPMVGTFFARARPDAPAFVEKGETVEPGQTLCIVEAMKLMNEIQSEKNCRIVDILVEDGESVEYGQPLILVEPL</sequence>
<evidence type="ECO:0000256" key="3">
    <source>
        <dbReference type="ARBA" id="ARBA00022516"/>
    </source>
</evidence>
<dbReference type="GO" id="GO:0006633">
    <property type="term" value="P:fatty acid biosynthetic process"/>
    <property type="evidence" value="ECO:0007669"/>
    <property type="project" value="UniProtKB-UniPathway"/>
</dbReference>
<dbReference type="UniPathway" id="UPA00094"/>
<dbReference type="FunFam" id="2.40.50.100:FF:000003">
    <property type="entry name" value="Acetyl-CoA carboxylase biotin carboxyl carrier protein"/>
    <property type="match status" value="1"/>
</dbReference>
<dbReference type="InterPro" id="IPR001882">
    <property type="entry name" value="Biotin_BS"/>
</dbReference>
<feature type="region of interest" description="Disordered" evidence="9">
    <location>
        <begin position="31"/>
        <end position="104"/>
    </location>
</feature>
<evidence type="ECO:0000256" key="7">
    <source>
        <dbReference type="ARBA" id="ARBA00023267"/>
    </source>
</evidence>
<dbReference type="Proteomes" id="UP000885672">
    <property type="component" value="Unassembled WGS sequence"/>
</dbReference>
<dbReference type="AlphaFoldDB" id="A0A7V0T735"/>
<feature type="compositionally biased region" description="Low complexity" evidence="9">
    <location>
        <begin position="41"/>
        <end position="54"/>
    </location>
</feature>
<proteinExistence type="predicted"/>
<dbReference type="GO" id="GO:0009317">
    <property type="term" value="C:acetyl-CoA carboxylase complex"/>
    <property type="evidence" value="ECO:0007669"/>
    <property type="project" value="InterPro"/>
</dbReference>
<dbReference type="PROSITE" id="PS00188">
    <property type="entry name" value="BIOTIN"/>
    <property type="match status" value="1"/>
</dbReference>
<evidence type="ECO:0000256" key="9">
    <source>
        <dbReference type="SAM" id="MobiDB-lite"/>
    </source>
</evidence>
<keyword evidence="3 8" id="KW-0444">Lipid biosynthesis</keyword>
<evidence type="ECO:0000256" key="5">
    <source>
        <dbReference type="ARBA" id="ARBA00023098"/>
    </source>
</evidence>
<evidence type="ECO:0000256" key="8">
    <source>
        <dbReference type="RuleBase" id="RU364072"/>
    </source>
</evidence>
<feature type="compositionally biased region" description="Pro residues" evidence="9">
    <location>
        <begin position="55"/>
        <end position="89"/>
    </location>
</feature>
<feature type="domain" description="Lipoyl-binding" evidence="10">
    <location>
        <begin position="101"/>
        <end position="177"/>
    </location>
</feature>
<comment type="pathway">
    <text evidence="1 8">Lipid metabolism; fatty acid biosynthesis.</text>
</comment>
<evidence type="ECO:0000256" key="2">
    <source>
        <dbReference type="ARBA" id="ARBA00017562"/>
    </source>
</evidence>
<dbReference type="EMBL" id="DSBX01000302">
    <property type="protein sequence ID" value="HDR00174.1"/>
    <property type="molecule type" value="Genomic_DNA"/>
</dbReference>
<evidence type="ECO:0000259" key="10">
    <source>
        <dbReference type="PROSITE" id="PS50968"/>
    </source>
</evidence>
<evidence type="ECO:0000313" key="11">
    <source>
        <dbReference type="EMBL" id="HDR00174.1"/>
    </source>
</evidence>
<keyword evidence="5 8" id="KW-0443">Lipid metabolism</keyword>
<evidence type="ECO:0000256" key="4">
    <source>
        <dbReference type="ARBA" id="ARBA00022832"/>
    </source>
</evidence>
<dbReference type="InterPro" id="IPR000089">
    <property type="entry name" value="Biotin_lipoyl"/>
</dbReference>
<gene>
    <name evidence="11" type="primary">accB</name>
    <name evidence="11" type="ORF">ENN51_07830</name>
</gene>
<dbReference type="PRINTS" id="PR01071">
    <property type="entry name" value="ACOABIOTINCC"/>
</dbReference>
<evidence type="ECO:0000256" key="6">
    <source>
        <dbReference type="ARBA" id="ARBA00023160"/>
    </source>
</evidence>
<dbReference type="InterPro" id="IPR050709">
    <property type="entry name" value="Biotin_Carboxyl_Carrier/Decarb"/>
</dbReference>
<comment type="caution">
    <text evidence="11">The sequence shown here is derived from an EMBL/GenBank/DDBJ whole genome shotgun (WGS) entry which is preliminary data.</text>
</comment>
<keyword evidence="6 8" id="KW-0275">Fatty acid biosynthesis</keyword>